<evidence type="ECO:0000256" key="14">
    <source>
        <dbReference type="SAM" id="Phobius"/>
    </source>
</evidence>
<feature type="transmembrane region" description="Helical" evidence="14">
    <location>
        <begin position="90"/>
        <end position="111"/>
    </location>
</feature>
<protein>
    <submittedName>
        <fullName evidence="16">Respiratory nitrate reductase subunit gamma</fullName>
        <ecNumber evidence="16">1.7.99.4</ecNumber>
    </submittedName>
</protein>
<evidence type="ECO:0000256" key="10">
    <source>
        <dbReference type="ARBA" id="ARBA00023004"/>
    </source>
</evidence>
<dbReference type="InterPro" id="IPR023234">
    <property type="entry name" value="NarG-like_domain"/>
</dbReference>
<keyword evidence="2" id="KW-0813">Transport</keyword>
<keyword evidence="11" id="KW-0534">Nitrate assimilation</keyword>
<keyword evidence="17" id="KW-1185">Reference proteome</keyword>
<keyword evidence="5 14" id="KW-0812">Transmembrane</keyword>
<dbReference type="EC" id="1.7.99.4" evidence="16"/>
<dbReference type="InterPro" id="IPR003816">
    <property type="entry name" value="Nitrate_red_gam"/>
</dbReference>
<keyword evidence="8 14" id="KW-1133">Transmembrane helix</keyword>
<name>A0ABY7SVE4_9RHOB</name>
<evidence type="ECO:0000256" key="4">
    <source>
        <dbReference type="ARBA" id="ARBA00022617"/>
    </source>
</evidence>
<dbReference type="PANTHER" id="PTHR30598:SF3">
    <property type="entry name" value="RESPIRATORY NITRATE REDUCTASE 1 GAMMA CHAIN"/>
    <property type="match status" value="1"/>
</dbReference>
<proteinExistence type="predicted"/>
<evidence type="ECO:0000313" key="17">
    <source>
        <dbReference type="Proteomes" id="UP001218412"/>
    </source>
</evidence>
<evidence type="ECO:0000313" key="16">
    <source>
        <dbReference type="EMBL" id="WCR10903.1"/>
    </source>
</evidence>
<evidence type="ECO:0000256" key="9">
    <source>
        <dbReference type="ARBA" id="ARBA00023002"/>
    </source>
</evidence>
<feature type="transmembrane region" description="Helical" evidence="14">
    <location>
        <begin position="55"/>
        <end position="78"/>
    </location>
</feature>
<reference evidence="16 17" key="1">
    <citation type="submission" date="2021-01" db="EMBL/GenBank/DDBJ databases">
        <title>Biogeographic distribution of Paracoccus.</title>
        <authorList>
            <person name="Hollensteiner J."/>
            <person name="Leineberger J."/>
            <person name="Brinkhoff T."/>
            <person name="Daniel R."/>
        </authorList>
    </citation>
    <scope>NUCLEOTIDE SEQUENCE [LARGE SCALE GENOMIC DNA]</scope>
    <source>
        <strain evidence="16 17">LMG25392</strain>
    </source>
</reference>
<sequence length="261" mass="29012">MSGFLNQLAFGWYPYFAITVLIVGSILRFDADQYSWRSQSSQFLRRRQMMIGSNLFHMGVLVLFVGHFIGLLTPIWVFEVFGVPHMLKQLTAMAIGGLAGLAALVGASLLLHRRLFDPRIRRSSSIGDIAVLVLLWLQLVLGVGTIWWSAQHLDGSEMVQLMGWANAIVLFDATAPGMIEEVSWIFKLHIVLGLTLFLITPFTRLVHIWSVPIWFFFRPGYQIVRSRHPIGESRNIPPGPARPAGGQTVARQASESGGSGA</sequence>
<evidence type="ECO:0000256" key="11">
    <source>
        <dbReference type="ARBA" id="ARBA00023063"/>
    </source>
</evidence>
<keyword evidence="7" id="KW-0249">Electron transport</keyword>
<evidence type="ECO:0000256" key="6">
    <source>
        <dbReference type="ARBA" id="ARBA00022723"/>
    </source>
</evidence>
<keyword evidence="4" id="KW-0349">Heme</keyword>
<evidence type="ECO:0000256" key="2">
    <source>
        <dbReference type="ARBA" id="ARBA00022448"/>
    </source>
</evidence>
<keyword evidence="10" id="KW-0408">Iron</keyword>
<evidence type="ECO:0000256" key="8">
    <source>
        <dbReference type="ARBA" id="ARBA00022989"/>
    </source>
</evidence>
<keyword evidence="6" id="KW-0479">Metal-binding</keyword>
<keyword evidence="9 16" id="KW-0560">Oxidoreductase</keyword>
<dbReference type="NCBIfam" id="TIGR00351">
    <property type="entry name" value="narI"/>
    <property type="match status" value="1"/>
</dbReference>
<feature type="compositionally biased region" description="Polar residues" evidence="13">
    <location>
        <begin position="249"/>
        <end position="261"/>
    </location>
</feature>
<evidence type="ECO:0000256" key="3">
    <source>
        <dbReference type="ARBA" id="ARBA00022475"/>
    </source>
</evidence>
<evidence type="ECO:0000256" key="12">
    <source>
        <dbReference type="ARBA" id="ARBA00023136"/>
    </source>
</evidence>
<dbReference type="PANTHER" id="PTHR30598">
    <property type="entry name" value="NITRATE REDUCTASE PRIVATE CHAPERONE, REDOX ENZYME MATURATION PROTEIN REMP FAMILY"/>
    <property type="match status" value="1"/>
</dbReference>
<dbReference type="InterPro" id="IPR036197">
    <property type="entry name" value="NarG-like_sf"/>
</dbReference>
<dbReference type="EMBL" id="CP067134">
    <property type="protein sequence ID" value="WCR10903.1"/>
    <property type="molecule type" value="Genomic_DNA"/>
</dbReference>
<dbReference type="GO" id="GO:0016491">
    <property type="term" value="F:oxidoreductase activity"/>
    <property type="evidence" value="ECO:0007669"/>
    <property type="project" value="UniProtKB-KW"/>
</dbReference>
<comment type="subcellular location">
    <subcellularLocation>
        <location evidence="1">Cell membrane</location>
        <topology evidence="1">Multi-pass membrane protein</topology>
    </subcellularLocation>
</comment>
<gene>
    <name evidence="16" type="primary">narI</name>
    <name evidence="16" type="ORF">JHW45_00295</name>
</gene>
<dbReference type="Pfam" id="PF02665">
    <property type="entry name" value="Nitrate_red_gam"/>
    <property type="match status" value="1"/>
</dbReference>
<feature type="domain" description="NarG-like" evidence="15">
    <location>
        <begin position="6"/>
        <end position="227"/>
    </location>
</feature>
<feature type="region of interest" description="Disordered" evidence="13">
    <location>
        <begin position="232"/>
        <end position="261"/>
    </location>
</feature>
<evidence type="ECO:0000256" key="1">
    <source>
        <dbReference type="ARBA" id="ARBA00004651"/>
    </source>
</evidence>
<keyword evidence="3" id="KW-1003">Cell membrane</keyword>
<dbReference type="InterPro" id="IPR051936">
    <property type="entry name" value="Heme-iron_electron_transfer"/>
</dbReference>
<dbReference type="SUPFAM" id="SSF103501">
    <property type="entry name" value="Respiratory nitrate reductase 1 gamma chain"/>
    <property type="match status" value="1"/>
</dbReference>
<evidence type="ECO:0000256" key="5">
    <source>
        <dbReference type="ARBA" id="ARBA00022692"/>
    </source>
</evidence>
<evidence type="ECO:0000256" key="13">
    <source>
        <dbReference type="SAM" id="MobiDB-lite"/>
    </source>
</evidence>
<feature type="transmembrane region" description="Helical" evidence="14">
    <location>
        <begin position="191"/>
        <end position="217"/>
    </location>
</feature>
<dbReference type="Proteomes" id="UP001218412">
    <property type="component" value="Chromosome"/>
</dbReference>
<evidence type="ECO:0000259" key="15">
    <source>
        <dbReference type="Pfam" id="PF02665"/>
    </source>
</evidence>
<organism evidence="16 17">
    <name type="scientific">Paracoccus stylophorae</name>
    <dbReference type="NCBI Taxonomy" id="659350"/>
    <lineage>
        <taxon>Bacteria</taxon>
        <taxon>Pseudomonadati</taxon>
        <taxon>Pseudomonadota</taxon>
        <taxon>Alphaproteobacteria</taxon>
        <taxon>Rhodobacterales</taxon>
        <taxon>Paracoccaceae</taxon>
        <taxon>Paracoccus</taxon>
    </lineage>
</organism>
<dbReference type="Gene3D" id="1.20.950.20">
    <property type="entry name" value="Transmembrane di-heme cytochromes, Chain C"/>
    <property type="match status" value="1"/>
</dbReference>
<feature type="transmembrane region" description="Helical" evidence="14">
    <location>
        <begin position="12"/>
        <end position="29"/>
    </location>
</feature>
<evidence type="ECO:0000256" key="7">
    <source>
        <dbReference type="ARBA" id="ARBA00022982"/>
    </source>
</evidence>
<keyword evidence="12 14" id="KW-0472">Membrane</keyword>
<accession>A0ABY7SVE4</accession>
<feature type="transmembrane region" description="Helical" evidence="14">
    <location>
        <begin position="131"/>
        <end position="149"/>
    </location>
</feature>
<dbReference type="RefSeq" id="WP_272858992.1">
    <property type="nucleotide sequence ID" value="NZ_CP067134.1"/>
</dbReference>